<sequence length="137" mass="16123">MEKCKKHYYLSPKTIEYINHYAKEKNIKPSIALDQICEEHQNQNDDLLEQIKSAVREVTKIDLERIRAGTNSTDKQTKMLLELMNHHFVVHKYKNLISTEQLKSPGIIEAEKVVQDRISNQRIKKLERERTMSDSDS</sequence>
<dbReference type="RefSeq" id="WP_104932856.1">
    <property type="nucleotide sequence ID" value="NZ_CP019656.1"/>
</dbReference>
<protein>
    <submittedName>
        <fullName evidence="1">Uncharacterized protein</fullName>
    </submittedName>
</protein>
<name>A0A2L1U7E0_9BACL</name>
<dbReference type="Proteomes" id="UP000239833">
    <property type="component" value="Plasmid unnamed1"/>
</dbReference>
<keyword evidence="1" id="KW-0614">Plasmid</keyword>
<evidence type="ECO:0000313" key="1">
    <source>
        <dbReference type="EMBL" id="AVF28840.1"/>
    </source>
</evidence>
<dbReference type="AlphaFoldDB" id="A0A2L1U7E0"/>
<gene>
    <name evidence="1" type="ORF">ERICIII_04836</name>
</gene>
<geneLocation type="plasmid" evidence="1">
    <name>unnamed1</name>
</geneLocation>
<evidence type="ECO:0000313" key="2">
    <source>
        <dbReference type="Proteomes" id="UP000239833"/>
    </source>
</evidence>
<proteinExistence type="predicted"/>
<organism evidence="1 2">
    <name type="scientific">Paenibacillus larvae subsp. larvae</name>
    <dbReference type="NCBI Taxonomy" id="147375"/>
    <lineage>
        <taxon>Bacteria</taxon>
        <taxon>Bacillati</taxon>
        <taxon>Bacillota</taxon>
        <taxon>Bacilli</taxon>
        <taxon>Bacillales</taxon>
        <taxon>Paenibacillaceae</taxon>
        <taxon>Paenibacillus</taxon>
    </lineage>
</organism>
<accession>A0A2L1U7E0</accession>
<reference evidence="2" key="1">
    <citation type="submission" date="2017-02" db="EMBL/GenBank/DDBJ databases">
        <title>Delineation of Paenibacillus larvae strains originating from foulbrood outbreaks.</title>
        <authorList>
            <person name="Beims H."/>
            <person name="Bunk B."/>
            <person name="Sproeer C."/>
            <person name="Mohr K.I."/>
            <person name="Pradella S."/>
            <person name="Guenther G."/>
            <person name="Rohde M."/>
            <person name="von der Ohe W."/>
            <person name="Steinert M."/>
        </authorList>
    </citation>
    <scope>NUCLEOTIDE SEQUENCE [LARGE SCALE GENOMIC DNA]</scope>
    <source>
        <strain evidence="2">Eric_III</strain>
        <plasmid evidence="2">Plasmid unnamed1</plasmid>
    </source>
</reference>
<dbReference type="EMBL" id="CP019656">
    <property type="protein sequence ID" value="AVF28840.1"/>
    <property type="molecule type" value="Genomic_DNA"/>
</dbReference>